<proteinExistence type="inferred from homology"/>
<comment type="caution">
    <text evidence="2">The sequence shown here is derived from an EMBL/GenBank/DDBJ whole genome shotgun (WGS) entry which is preliminary data.</text>
</comment>
<reference evidence="3" key="1">
    <citation type="submission" date="2017-09" db="EMBL/GenBank/DDBJ databases">
        <title>Depth-based differentiation of microbial function through sediment-hosted aquifers and enrichment of novel symbionts in the deep terrestrial subsurface.</title>
        <authorList>
            <person name="Probst A.J."/>
            <person name="Ladd B."/>
            <person name="Jarett J.K."/>
            <person name="Geller-Mcgrath D.E."/>
            <person name="Sieber C.M.K."/>
            <person name="Emerson J.B."/>
            <person name="Anantharaman K."/>
            <person name="Thomas B.C."/>
            <person name="Malmstrom R."/>
            <person name="Stieglmeier M."/>
            <person name="Klingl A."/>
            <person name="Woyke T."/>
            <person name="Ryan C.M."/>
            <person name="Banfield J.F."/>
        </authorList>
    </citation>
    <scope>NUCLEOTIDE SEQUENCE [LARGE SCALE GENOMIC DNA]</scope>
</reference>
<dbReference type="PANTHER" id="PTHR30615:SF8">
    <property type="entry name" value="UPF0047 PROTEIN C4A8.02C"/>
    <property type="match status" value="1"/>
</dbReference>
<dbReference type="Gene3D" id="2.60.120.460">
    <property type="entry name" value="YjbQ-like"/>
    <property type="match status" value="1"/>
</dbReference>
<evidence type="ECO:0008006" key="4">
    <source>
        <dbReference type="Google" id="ProtNLM"/>
    </source>
</evidence>
<dbReference type="PANTHER" id="PTHR30615">
    <property type="entry name" value="UNCHARACTERIZED PROTEIN YJBQ-RELATED"/>
    <property type="match status" value="1"/>
</dbReference>
<sequence length="135" mass="14720">MGFLTIKANSHKKEEIVKITEAVAQEVGKAGVENGVCILFVPHTTCGLIINENADPAVPRDMIIGINAFLPHDAISEFRHVEGNSPAHIKTSLVGQSQILLIENGNLVLGTWQGIFLAEFDGPKERKILIKIIKE</sequence>
<dbReference type="SUPFAM" id="SSF111038">
    <property type="entry name" value="YjbQ-like"/>
    <property type="match status" value="1"/>
</dbReference>
<organism evidence="2 3">
    <name type="scientific">Candidatus Desantisbacteria bacterium CG_4_10_14_0_8_um_filter_48_22</name>
    <dbReference type="NCBI Taxonomy" id="1974543"/>
    <lineage>
        <taxon>Bacteria</taxon>
        <taxon>Candidatus Desantisiibacteriota</taxon>
    </lineage>
</organism>
<dbReference type="InterPro" id="IPR035917">
    <property type="entry name" value="YjbQ-like_sf"/>
</dbReference>
<evidence type="ECO:0000256" key="1">
    <source>
        <dbReference type="ARBA" id="ARBA00005534"/>
    </source>
</evidence>
<accession>A0A2M7SDJ6</accession>
<dbReference type="PIRSF" id="PIRSF004681">
    <property type="entry name" value="UCP004681"/>
    <property type="match status" value="1"/>
</dbReference>
<dbReference type="InterPro" id="IPR001602">
    <property type="entry name" value="UPF0047_YjbQ-like"/>
</dbReference>
<evidence type="ECO:0000313" key="3">
    <source>
        <dbReference type="Proteomes" id="UP000229307"/>
    </source>
</evidence>
<evidence type="ECO:0000313" key="2">
    <source>
        <dbReference type="EMBL" id="PIZ17540.1"/>
    </source>
</evidence>
<dbReference type="PROSITE" id="PS01314">
    <property type="entry name" value="UPF0047"/>
    <property type="match status" value="1"/>
</dbReference>
<dbReference type="Proteomes" id="UP000229307">
    <property type="component" value="Unassembled WGS sequence"/>
</dbReference>
<gene>
    <name evidence="2" type="ORF">COY52_03990</name>
</gene>
<name>A0A2M7SDJ6_9BACT</name>
<protein>
    <recommendedName>
        <fullName evidence="4">Secondary thiamine-phosphate synthase enzyme</fullName>
    </recommendedName>
</protein>
<comment type="similarity">
    <text evidence="1">Belongs to the UPF0047 family.</text>
</comment>
<dbReference type="NCBIfam" id="TIGR00149">
    <property type="entry name" value="TIGR00149_YjbQ"/>
    <property type="match status" value="1"/>
</dbReference>
<dbReference type="AlphaFoldDB" id="A0A2M7SDJ6"/>
<dbReference type="Pfam" id="PF01894">
    <property type="entry name" value="YjbQ"/>
    <property type="match status" value="1"/>
</dbReference>
<dbReference type="EMBL" id="PFMR01000106">
    <property type="protein sequence ID" value="PIZ17540.1"/>
    <property type="molecule type" value="Genomic_DNA"/>
</dbReference>